<dbReference type="Proteomes" id="UP000430843">
    <property type="component" value="Unassembled WGS sequence"/>
</dbReference>
<evidence type="ECO:0000313" key="2">
    <source>
        <dbReference type="EMBL" id="KAB2665153.1"/>
    </source>
</evidence>
<sequence>MELTERAGQLAEFVAHWKDKPVIWGESDCTAFAAEWVKTLRGERVPFLSDYDSREEAHRLISYYGGLSAIWSQALARIGVFETSSPQLGDVAIVDLADYGEVGVIMGNDRVSILRTDDGTRFLRPRSFVKVWSI</sequence>
<feature type="domain" description="DUF6950" evidence="1">
    <location>
        <begin position="7"/>
        <end position="134"/>
    </location>
</feature>
<protein>
    <recommendedName>
        <fullName evidence="1">DUF6950 domain-containing protein</fullName>
    </recommendedName>
</protein>
<dbReference type="Proteomes" id="UP000558475">
    <property type="component" value="Unassembled WGS sequence"/>
</dbReference>
<keyword evidence="4" id="KW-1185">Reference proteome</keyword>
<name>A0A7X6JCU0_9HYPH</name>
<evidence type="ECO:0000313" key="3">
    <source>
        <dbReference type="EMBL" id="NKW09840.1"/>
    </source>
</evidence>
<dbReference type="EMBL" id="WBWA01000008">
    <property type="protein sequence ID" value="KAB2665153.1"/>
    <property type="molecule type" value="Genomic_DNA"/>
</dbReference>
<organism evidence="3 5">
    <name type="scientific">Brucella tritici</name>
    <dbReference type="NCBI Taxonomy" id="94626"/>
    <lineage>
        <taxon>Bacteria</taxon>
        <taxon>Pseudomonadati</taxon>
        <taxon>Pseudomonadota</taxon>
        <taxon>Alphaproteobacteria</taxon>
        <taxon>Hyphomicrobiales</taxon>
        <taxon>Brucellaceae</taxon>
        <taxon>Brucella/Ochrobactrum group</taxon>
        <taxon>Brucella</taxon>
    </lineage>
</organism>
<dbReference type="RefSeq" id="WP_151677762.1">
    <property type="nucleotide sequence ID" value="NZ_WBWA01000008.1"/>
</dbReference>
<accession>A0A7X6JCU0</accession>
<comment type="caution">
    <text evidence="3">The sequence shown here is derived from an EMBL/GenBank/DDBJ whole genome shotgun (WGS) entry which is preliminary data.</text>
</comment>
<evidence type="ECO:0000313" key="5">
    <source>
        <dbReference type="Proteomes" id="UP000558475"/>
    </source>
</evidence>
<dbReference type="AlphaFoldDB" id="A0A7X6JCU0"/>
<dbReference type="InterPro" id="IPR053802">
    <property type="entry name" value="DUF6950"/>
</dbReference>
<reference evidence="2 4" key="1">
    <citation type="submission" date="2019-09" db="EMBL/GenBank/DDBJ databases">
        <title>Taxonomic organization of the family Brucellaceae based on a phylogenomic approach.</title>
        <authorList>
            <person name="Leclercq S."/>
            <person name="Cloeckaert A."/>
            <person name="Zygmunt M.S."/>
        </authorList>
    </citation>
    <scope>NUCLEOTIDE SEQUENCE [LARGE SCALE GENOMIC DNA]</scope>
    <source>
        <strain evidence="2 4">LMG 18957</strain>
    </source>
</reference>
<dbReference type="EMBL" id="JAAXZB010000001">
    <property type="protein sequence ID" value="NKW09840.1"/>
    <property type="molecule type" value="Genomic_DNA"/>
</dbReference>
<evidence type="ECO:0000259" key="1">
    <source>
        <dbReference type="Pfam" id="PF22262"/>
    </source>
</evidence>
<evidence type="ECO:0000313" key="4">
    <source>
        <dbReference type="Proteomes" id="UP000430843"/>
    </source>
</evidence>
<gene>
    <name evidence="2" type="ORF">F9K91_10460</name>
    <name evidence="3" type="ORF">HGG76_10560</name>
</gene>
<proteinExistence type="predicted"/>
<dbReference type="Pfam" id="PF22262">
    <property type="entry name" value="DUF6950"/>
    <property type="match status" value="1"/>
</dbReference>
<reference evidence="3 5" key="2">
    <citation type="submission" date="2020-04" db="EMBL/GenBank/DDBJ databases">
        <title>Whole genome sequencing of clinical and environmental type strains of Ochrobactrum.</title>
        <authorList>
            <person name="Dharne M."/>
        </authorList>
    </citation>
    <scope>NUCLEOTIDE SEQUENCE [LARGE SCALE GENOMIC DNA]</scope>
    <source>
        <strain evidence="3 5">DSM 13340</strain>
    </source>
</reference>